<keyword evidence="2" id="KW-0560">Oxidoreductase</keyword>
<reference evidence="5" key="2">
    <citation type="journal article" date="2009" name="Fungal Genet. Biol.">
        <title>The 2008 update of the Aspergillus nidulans genome annotation: a community effort.</title>
        <authorList>
            <person name="Wortman J.R."/>
            <person name="Gilsenan J.M."/>
            <person name="Joardar V."/>
            <person name="Deegan J."/>
            <person name="Clutterbuck J."/>
            <person name="Andersen M.R."/>
            <person name="Archer D."/>
            <person name="Bencina M."/>
            <person name="Braus G."/>
            <person name="Coutinho P."/>
            <person name="von Dohren H."/>
            <person name="Doonan J."/>
            <person name="Driessen A.J."/>
            <person name="Durek P."/>
            <person name="Espeso E."/>
            <person name="Fekete E."/>
            <person name="Flipphi M."/>
            <person name="Estrada C.G."/>
            <person name="Geysens S."/>
            <person name="Goldman G."/>
            <person name="de Groot P.W."/>
            <person name="Hansen K."/>
            <person name="Harris S.D."/>
            <person name="Heinekamp T."/>
            <person name="Helmstaedt K."/>
            <person name="Henrissat B."/>
            <person name="Hofmann G."/>
            <person name="Homan T."/>
            <person name="Horio T."/>
            <person name="Horiuchi H."/>
            <person name="James S."/>
            <person name="Jones M."/>
            <person name="Karaffa L."/>
            <person name="Karanyi Z."/>
            <person name="Kato M."/>
            <person name="Keller N."/>
            <person name="Kelly D.E."/>
            <person name="Kiel J.A."/>
            <person name="Kim J.M."/>
            <person name="van der Klei I.J."/>
            <person name="Klis F.M."/>
            <person name="Kovalchuk A."/>
            <person name="Krasevec N."/>
            <person name="Kubicek C.P."/>
            <person name="Liu B."/>
            <person name="Maccabe A."/>
            <person name="Meyer V."/>
            <person name="Mirabito P."/>
            <person name="Miskei M."/>
            <person name="Mos M."/>
            <person name="Mullins J."/>
            <person name="Nelson D.R."/>
            <person name="Nielsen J."/>
            <person name="Oakley B.R."/>
            <person name="Osmani S.A."/>
            <person name="Pakula T."/>
            <person name="Paszewski A."/>
            <person name="Paulsen I."/>
            <person name="Pilsyk S."/>
            <person name="Pocsi I."/>
            <person name="Punt P.J."/>
            <person name="Ram A.F."/>
            <person name="Ren Q."/>
            <person name="Robellet X."/>
            <person name="Robson G."/>
            <person name="Seiboth B."/>
            <person name="van Solingen P."/>
            <person name="Specht T."/>
            <person name="Sun J."/>
            <person name="Taheri-Talesh N."/>
            <person name="Takeshita N."/>
            <person name="Ussery D."/>
            <person name="vanKuyk P.A."/>
            <person name="Visser H."/>
            <person name="van de Vondervoort P.J."/>
            <person name="de Vries R.P."/>
            <person name="Walton J."/>
            <person name="Xiang X."/>
            <person name="Xiong Y."/>
            <person name="Zeng A.P."/>
            <person name="Brandt B.W."/>
            <person name="Cornell M.J."/>
            <person name="van den Hondel C.A."/>
            <person name="Visser J."/>
            <person name="Oliver S.G."/>
            <person name="Turner G."/>
        </authorList>
    </citation>
    <scope>GENOME REANNOTATION</scope>
    <source>
        <strain evidence="5">FGSC A4 / ATCC 38163 / CBS 112.46 / NRRL 194 / M139</strain>
    </source>
</reference>
<dbReference type="KEGG" id="ani:ANIA_03248"/>
<dbReference type="InParanoid" id="Q5B882"/>
<dbReference type="EMBL" id="BN001306">
    <property type="protein sequence ID" value="CBF83103.1"/>
    <property type="molecule type" value="Genomic_DNA"/>
</dbReference>
<evidence type="ECO:0000256" key="2">
    <source>
        <dbReference type="ARBA" id="ARBA00023033"/>
    </source>
</evidence>
<dbReference type="InterPro" id="IPR051820">
    <property type="entry name" value="FAD-binding_MO"/>
</dbReference>
<keyword evidence="2" id="KW-0503">Monooxygenase</keyword>
<dbReference type="SUPFAM" id="SSF51905">
    <property type="entry name" value="FAD/NAD(P)-binding domain"/>
    <property type="match status" value="2"/>
</dbReference>
<dbReference type="GeneID" id="2873835"/>
<organism evidence="4 5">
    <name type="scientific">Emericella nidulans (strain FGSC A4 / ATCC 38163 / CBS 112.46 / NRRL 194 / M139)</name>
    <name type="common">Aspergillus nidulans</name>
    <dbReference type="NCBI Taxonomy" id="227321"/>
    <lineage>
        <taxon>Eukaryota</taxon>
        <taxon>Fungi</taxon>
        <taxon>Dikarya</taxon>
        <taxon>Ascomycota</taxon>
        <taxon>Pezizomycotina</taxon>
        <taxon>Eurotiomycetes</taxon>
        <taxon>Eurotiomycetidae</taxon>
        <taxon>Eurotiales</taxon>
        <taxon>Aspergillaceae</taxon>
        <taxon>Aspergillus</taxon>
        <taxon>Aspergillus subgen. Nidulantes</taxon>
    </lineage>
</organism>
<proteinExistence type="predicted"/>
<dbReference type="Gene3D" id="3.50.50.60">
    <property type="entry name" value="FAD/NAD(P)-binding domain"/>
    <property type="match status" value="2"/>
</dbReference>
<reference evidence="5" key="1">
    <citation type="journal article" date="2005" name="Nature">
        <title>Sequencing of Aspergillus nidulans and comparative analysis with A. fumigatus and A. oryzae.</title>
        <authorList>
            <person name="Galagan J.E."/>
            <person name="Calvo S.E."/>
            <person name="Cuomo C."/>
            <person name="Ma L.J."/>
            <person name="Wortman J.R."/>
            <person name="Batzoglou S."/>
            <person name="Lee S.I."/>
            <person name="Basturkmen M."/>
            <person name="Spevak C.C."/>
            <person name="Clutterbuck J."/>
            <person name="Kapitonov V."/>
            <person name="Jurka J."/>
            <person name="Scazzocchio C."/>
            <person name="Farman M."/>
            <person name="Butler J."/>
            <person name="Purcell S."/>
            <person name="Harris S."/>
            <person name="Braus G.H."/>
            <person name="Draht O."/>
            <person name="Busch S."/>
            <person name="D'Enfert C."/>
            <person name="Bouchier C."/>
            <person name="Goldman G.H."/>
            <person name="Bell-Pedersen D."/>
            <person name="Griffiths-Jones S."/>
            <person name="Doonan J.H."/>
            <person name="Yu J."/>
            <person name="Vienken K."/>
            <person name="Pain A."/>
            <person name="Freitag M."/>
            <person name="Selker E.U."/>
            <person name="Archer D.B."/>
            <person name="Penalva M.A."/>
            <person name="Oakley B.R."/>
            <person name="Momany M."/>
            <person name="Tanaka T."/>
            <person name="Kumagai T."/>
            <person name="Asai K."/>
            <person name="Machida M."/>
            <person name="Nierman W.C."/>
            <person name="Denning D.W."/>
            <person name="Caddick M."/>
            <person name="Hynes M."/>
            <person name="Paoletti M."/>
            <person name="Fischer R."/>
            <person name="Miller B."/>
            <person name="Dyer P."/>
            <person name="Sachs M.S."/>
            <person name="Osmani S.A."/>
            <person name="Birren B.W."/>
        </authorList>
    </citation>
    <scope>NUCLEOTIDE SEQUENCE [LARGE SCALE GENOMIC DNA]</scope>
    <source>
        <strain evidence="5">FGSC A4 / ATCC 38163 / CBS 112.46 / NRRL 194 / M139</strain>
    </source>
</reference>
<sequence>MPSSSWRGYILWATLCAWIAKISGQSSKYPHIDKMTSASFDFLIIGAGISGINAAYRLQSAFPHRRFAILEARNSIGGTWDLFRYPGIRSDSDLYTFGLEWFHWNQSNPIAEGGDILRYLNDAAAAAANITQHIRFNTPVKSAHWDGHQWTLDIESNGTAEKLRAQFVIFATGYYDYHKPLEATIPGLQDFQGEVIHPQYWPEKFDALGKKIVIIGSGATAVTLVPSLAEDACSVTMLQRSPTYLASVPNARRQPQWASLIPKSVLYYIRRCWYLTVPQLFYQFCRKFPAVAKFVLQNGMKAQLPHNTPLAPHFSPRYNPWQQRLCFCPDGDFFRALRSTKARVETGVIERVEEDGIQLVSGKRLDADVIVTATGLQMQLFGGIPIYINGEKLDPSQKYMWNGLMLEDLPNAILVMGFSNASWTLGADLAMRVTCKIVEHMNRQSLTFVMPTLGEKRTCIQTRTVMDLTSTYIKRAAKDMPRASERRPWVSRVSYFSDLYFATFGDFTDGLAFS</sequence>
<keyword evidence="3" id="KW-0732">Signal</keyword>
<dbReference type="OMA" id="GYWNASW"/>
<dbReference type="eggNOG" id="KOG1399">
    <property type="taxonomic scope" value="Eukaryota"/>
</dbReference>
<keyword evidence="5" id="KW-1185">Reference proteome</keyword>
<evidence type="ECO:0000256" key="1">
    <source>
        <dbReference type="ARBA" id="ARBA00001974"/>
    </source>
</evidence>
<accession>Q5B882</accession>
<accession>C8VI57</accession>
<dbReference type="PANTHER" id="PTHR43872:SF1">
    <property type="entry name" value="MONOOXYGENASE, PUTATIVE (AFU_ORTHOLOGUE AFUA_8G02570)-RELATED"/>
    <property type="match status" value="1"/>
</dbReference>
<protein>
    <submittedName>
        <fullName evidence="4">Uncharacterized protein</fullName>
    </submittedName>
</protein>
<name>Q5B882_EMENI</name>
<gene>
    <name evidence="4" type="ORF">ANIA_03248</name>
</gene>
<dbReference type="OrthoDB" id="66881at2759"/>
<dbReference type="Proteomes" id="UP000000560">
    <property type="component" value="Chromosome VI"/>
</dbReference>
<dbReference type="HOGENOM" id="CLU_032067_2_0_1"/>
<dbReference type="RefSeq" id="XP_660852.1">
    <property type="nucleotide sequence ID" value="XM_655760.1"/>
</dbReference>
<dbReference type="AlphaFoldDB" id="Q5B882"/>
<evidence type="ECO:0000313" key="4">
    <source>
        <dbReference type="EMBL" id="CBF83103.1"/>
    </source>
</evidence>
<dbReference type="PRINTS" id="PR00368">
    <property type="entry name" value="FADPNR"/>
</dbReference>
<dbReference type="PANTHER" id="PTHR43872">
    <property type="entry name" value="MONOOXYGENASE, PUTATIVE (AFU_ORTHOLOGUE AFUA_8G02570)-RELATED"/>
    <property type="match status" value="1"/>
</dbReference>
<dbReference type="InterPro" id="IPR036188">
    <property type="entry name" value="FAD/NAD-bd_sf"/>
</dbReference>
<dbReference type="GO" id="GO:0004497">
    <property type="term" value="F:monooxygenase activity"/>
    <property type="evidence" value="ECO:0000318"/>
    <property type="project" value="GO_Central"/>
</dbReference>
<dbReference type="Pfam" id="PF13738">
    <property type="entry name" value="Pyr_redox_3"/>
    <property type="match status" value="1"/>
</dbReference>
<evidence type="ECO:0000313" key="5">
    <source>
        <dbReference type="Proteomes" id="UP000000560"/>
    </source>
</evidence>
<evidence type="ECO:0000256" key="3">
    <source>
        <dbReference type="SAM" id="SignalP"/>
    </source>
</evidence>
<feature type="signal peptide" evidence="3">
    <location>
        <begin position="1"/>
        <end position="24"/>
    </location>
</feature>
<comment type="cofactor">
    <cofactor evidence="1">
        <name>FAD</name>
        <dbReference type="ChEBI" id="CHEBI:57692"/>
    </cofactor>
</comment>
<feature type="chain" id="PRO_5010317659" evidence="3">
    <location>
        <begin position="25"/>
        <end position="514"/>
    </location>
</feature>